<reference evidence="1" key="1">
    <citation type="submission" date="2022-05" db="EMBL/GenBank/DDBJ databases">
        <title>Expanded diversity of anoxic marine methylotrophy in a Black Sea sulfate reducing microorganism.</title>
        <authorList>
            <person name="Fischer P.Q."/>
            <person name="Stams A.J.M."/>
            <person name="Villanueva L."/>
            <person name="Sousa D.Z."/>
        </authorList>
    </citation>
    <scope>NUCLEOTIDE SEQUENCE</scope>
    <source>
        <strain evidence="1">P130</strain>
    </source>
</reference>
<protein>
    <submittedName>
        <fullName evidence="1">Uncharacterized protein</fullName>
    </submittedName>
</protein>
<evidence type="ECO:0000313" key="2">
    <source>
        <dbReference type="Proteomes" id="UP001176021"/>
    </source>
</evidence>
<dbReference type="RefSeq" id="WP_302050015.1">
    <property type="nucleotide sequence ID" value="NZ_JAMJEV010000025.1"/>
</dbReference>
<evidence type="ECO:0000313" key="1">
    <source>
        <dbReference type="EMBL" id="MDO0825408.1"/>
    </source>
</evidence>
<keyword evidence="2" id="KW-1185">Reference proteome</keyword>
<accession>A0ABT8QZC4</accession>
<dbReference type="Proteomes" id="UP001176021">
    <property type="component" value="Unassembled WGS sequence"/>
</dbReference>
<name>A0ABT8QZC4_9FIRM</name>
<comment type="caution">
    <text evidence="1">The sequence shown here is derived from an EMBL/GenBank/DDBJ whole genome shotgun (WGS) entry which is preliminary data.</text>
</comment>
<proteinExistence type="predicted"/>
<organism evidence="1 2">
    <name type="scientific">Desulfosporosinus nitroreducens</name>
    <dbReference type="NCBI Taxonomy" id="2018668"/>
    <lineage>
        <taxon>Bacteria</taxon>
        <taxon>Bacillati</taxon>
        <taxon>Bacillota</taxon>
        <taxon>Clostridia</taxon>
        <taxon>Eubacteriales</taxon>
        <taxon>Desulfitobacteriaceae</taxon>
        <taxon>Desulfosporosinus</taxon>
    </lineage>
</organism>
<gene>
    <name evidence="1" type="ORF">M8H41_21570</name>
</gene>
<dbReference type="EMBL" id="JAMJEV010000025">
    <property type="protein sequence ID" value="MDO0825408.1"/>
    <property type="molecule type" value="Genomic_DNA"/>
</dbReference>
<sequence>MITEGEIWLVNSPFEENPNQFLPRPVIVLNVDLPQILSTKVTRHDPRATDRYDTPIQYWKKQISSIHQQQEYQRQFL</sequence>